<feature type="transmembrane region" description="Helical" evidence="6">
    <location>
        <begin position="37"/>
        <end position="62"/>
    </location>
</feature>
<accession>A0A1I6JYP0</accession>
<keyword evidence="5 6" id="KW-0472">Membrane</keyword>
<dbReference type="RefSeq" id="WP_093311857.1">
    <property type="nucleotide sequence ID" value="NZ_FOZG01000001.1"/>
</dbReference>
<keyword evidence="3 6" id="KW-0812">Transmembrane</keyword>
<dbReference type="STRING" id="1166337.SAMN05192580_1092"/>
<name>A0A1I6JYP0_9SPHN</name>
<dbReference type="PANTHER" id="PTHR33885:SF3">
    <property type="entry name" value="PHAGE SHOCK PROTEIN C"/>
    <property type="match status" value="1"/>
</dbReference>
<dbReference type="Pfam" id="PF04024">
    <property type="entry name" value="PspC"/>
    <property type="match status" value="1"/>
</dbReference>
<organism evidence="8 9">
    <name type="scientific">Sphingomonas jatrophae</name>
    <dbReference type="NCBI Taxonomy" id="1166337"/>
    <lineage>
        <taxon>Bacteria</taxon>
        <taxon>Pseudomonadati</taxon>
        <taxon>Pseudomonadota</taxon>
        <taxon>Alphaproteobacteria</taxon>
        <taxon>Sphingomonadales</taxon>
        <taxon>Sphingomonadaceae</taxon>
        <taxon>Sphingomonas</taxon>
    </lineage>
</organism>
<protein>
    <submittedName>
        <fullName evidence="8">Phage shock protein C (PspC) family protein</fullName>
    </submittedName>
</protein>
<keyword evidence="9" id="KW-1185">Reference proteome</keyword>
<feature type="domain" description="Phage shock protein PspC N-terminal" evidence="7">
    <location>
        <begin position="7"/>
        <end position="61"/>
    </location>
</feature>
<evidence type="ECO:0000313" key="8">
    <source>
        <dbReference type="EMBL" id="SFR84095.1"/>
    </source>
</evidence>
<evidence type="ECO:0000256" key="5">
    <source>
        <dbReference type="ARBA" id="ARBA00023136"/>
    </source>
</evidence>
<evidence type="ECO:0000313" key="9">
    <source>
        <dbReference type="Proteomes" id="UP000198824"/>
    </source>
</evidence>
<sequence>MSARRTKFYLDKRNGKIMGVCAGLADYTGVDVTLVRVGVVLLTVFALGPIAPVAYLVLGWVATDRPRELDDMSDEDARFWQRVRTKPHASVKDVRNRFRDIDRRLADIELQVTSHNSRLANEIDALR</sequence>
<dbReference type="EMBL" id="FOZG01000001">
    <property type="protein sequence ID" value="SFR84095.1"/>
    <property type="molecule type" value="Genomic_DNA"/>
</dbReference>
<comment type="subcellular location">
    <subcellularLocation>
        <location evidence="1">Cell membrane</location>
        <topology evidence="1">Single-pass membrane protein</topology>
    </subcellularLocation>
</comment>
<dbReference type="PANTHER" id="PTHR33885">
    <property type="entry name" value="PHAGE SHOCK PROTEIN C"/>
    <property type="match status" value="1"/>
</dbReference>
<evidence type="ECO:0000256" key="6">
    <source>
        <dbReference type="SAM" id="Phobius"/>
    </source>
</evidence>
<dbReference type="GO" id="GO:0005886">
    <property type="term" value="C:plasma membrane"/>
    <property type="evidence" value="ECO:0007669"/>
    <property type="project" value="UniProtKB-SubCell"/>
</dbReference>
<dbReference type="OrthoDB" id="7359894at2"/>
<dbReference type="NCBIfam" id="TIGR02978">
    <property type="entry name" value="phageshock_pspC"/>
    <property type="match status" value="1"/>
</dbReference>
<dbReference type="InterPro" id="IPR014320">
    <property type="entry name" value="Phageshock_PspC"/>
</dbReference>
<reference evidence="8 9" key="1">
    <citation type="submission" date="2016-10" db="EMBL/GenBank/DDBJ databases">
        <authorList>
            <person name="de Groot N.N."/>
        </authorList>
    </citation>
    <scope>NUCLEOTIDE SEQUENCE [LARGE SCALE GENOMIC DNA]</scope>
    <source>
        <strain evidence="8 9">S5-249</strain>
    </source>
</reference>
<evidence type="ECO:0000259" key="7">
    <source>
        <dbReference type="Pfam" id="PF04024"/>
    </source>
</evidence>
<proteinExistence type="predicted"/>
<gene>
    <name evidence="8" type="ORF">SAMN05192580_1092</name>
</gene>
<evidence type="ECO:0000256" key="2">
    <source>
        <dbReference type="ARBA" id="ARBA00022475"/>
    </source>
</evidence>
<keyword evidence="4 6" id="KW-1133">Transmembrane helix</keyword>
<dbReference type="AlphaFoldDB" id="A0A1I6JYP0"/>
<dbReference type="InterPro" id="IPR007168">
    <property type="entry name" value="Phageshock_PspC_N"/>
</dbReference>
<dbReference type="Proteomes" id="UP000198824">
    <property type="component" value="Unassembled WGS sequence"/>
</dbReference>
<evidence type="ECO:0000256" key="3">
    <source>
        <dbReference type="ARBA" id="ARBA00022692"/>
    </source>
</evidence>
<evidence type="ECO:0000256" key="4">
    <source>
        <dbReference type="ARBA" id="ARBA00022989"/>
    </source>
</evidence>
<dbReference type="InterPro" id="IPR052027">
    <property type="entry name" value="PspC"/>
</dbReference>
<keyword evidence="2" id="KW-1003">Cell membrane</keyword>
<evidence type="ECO:0000256" key="1">
    <source>
        <dbReference type="ARBA" id="ARBA00004162"/>
    </source>
</evidence>